<feature type="region of interest" description="Disordered" evidence="1">
    <location>
        <begin position="93"/>
        <end position="117"/>
    </location>
</feature>
<accession>A0A1K0K0B1</accession>
<protein>
    <submittedName>
        <fullName evidence="2">Uncharacterized protein</fullName>
    </submittedName>
</protein>
<evidence type="ECO:0000256" key="1">
    <source>
        <dbReference type="SAM" id="MobiDB-lite"/>
    </source>
</evidence>
<dbReference type="EMBL" id="FMSH01000546">
    <property type="protein sequence ID" value="SCV02181.1"/>
    <property type="molecule type" value="Genomic_DNA"/>
</dbReference>
<sequence length="117" mass="12981">MLPTCWRKRRNPPKATEGGLQLAPIMPRSRRKYGYFASWQRWLGLRGVPILAARRTVPGMAGRARRIRQAIATGAMCSGGQWDAVAHHLPGPEQVETRRWGCPTNNSSPPRKPGAQG</sequence>
<reference evidence="2" key="1">
    <citation type="submission" date="2016-09" db="EMBL/GenBank/DDBJ databases">
        <authorList>
            <person name="Capua I."/>
            <person name="De Benedictis P."/>
            <person name="Joannis T."/>
            <person name="Lombin L.H."/>
            <person name="Cattoli G."/>
        </authorList>
    </citation>
    <scope>NUCLEOTIDE SEQUENCE</scope>
    <source>
        <strain evidence="2">B9</strain>
    </source>
</reference>
<evidence type="ECO:0000313" key="2">
    <source>
        <dbReference type="EMBL" id="SCV02181.1"/>
    </source>
</evidence>
<gene>
    <name evidence="2" type="ORF">CNECB9_950002</name>
</gene>
<proteinExistence type="predicted"/>
<dbReference type="AlphaFoldDB" id="A0A1K0K0B1"/>
<name>A0A1K0K0B1_CUPNE</name>
<organism evidence="2">
    <name type="scientific">Cupriavidus necator</name>
    <name type="common">Alcaligenes eutrophus</name>
    <name type="synonym">Ralstonia eutropha</name>
    <dbReference type="NCBI Taxonomy" id="106590"/>
    <lineage>
        <taxon>Bacteria</taxon>
        <taxon>Pseudomonadati</taxon>
        <taxon>Pseudomonadota</taxon>
        <taxon>Betaproteobacteria</taxon>
        <taxon>Burkholderiales</taxon>
        <taxon>Burkholderiaceae</taxon>
        <taxon>Cupriavidus</taxon>
    </lineage>
</organism>